<comment type="catalytic activity">
    <reaction evidence="2">
        <text>3',5'-cyclic CMP + H2O = CMP + H(+)</text>
        <dbReference type="Rhea" id="RHEA:72675"/>
        <dbReference type="ChEBI" id="CHEBI:15377"/>
        <dbReference type="ChEBI" id="CHEBI:15378"/>
        <dbReference type="ChEBI" id="CHEBI:58003"/>
        <dbReference type="ChEBI" id="CHEBI:60377"/>
    </reaction>
    <physiologicalReaction direction="left-to-right" evidence="2">
        <dbReference type="Rhea" id="RHEA:72676"/>
    </physiologicalReaction>
</comment>
<dbReference type="KEGG" id="bayd:BSPP4475_18895"/>
<dbReference type="Gene3D" id="3.60.15.10">
    <property type="entry name" value="Ribonuclease Z/Hydroxyacylglutathione hydrolase-like"/>
    <property type="match status" value="1"/>
</dbReference>
<dbReference type="RefSeq" id="WP_171566112.1">
    <property type="nucleotide sequence ID" value="NZ_OY569118.1"/>
</dbReference>
<dbReference type="Pfam" id="PF12706">
    <property type="entry name" value="Lactamase_B_2"/>
    <property type="match status" value="1"/>
</dbReference>
<organism evidence="6 7">
    <name type="scientific">Brevibacillus aydinogluensis</name>
    <dbReference type="NCBI Taxonomy" id="927786"/>
    <lineage>
        <taxon>Bacteria</taxon>
        <taxon>Bacillati</taxon>
        <taxon>Bacillota</taxon>
        <taxon>Bacilli</taxon>
        <taxon>Bacillales</taxon>
        <taxon>Paenibacillaceae</taxon>
        <taxon>Brevibacillus</taxon>
    </lineage>
</organism>
<feature type="domain" description="Metallo-beta-lactamase" evidence="5">
    <location>
        <begin position="18"/>
        <end position="214"/>
    </location>
</feature>
<evidence type="ECO:0000313" key="7">
    <source>
        <dbReference type="Proteomes" id="UP001189619"/>
    </source>
</evidence>
<dbReference type="GO" id="GO:0016787">
    <property type="term" value="F:hydrolase activity"/>
    <property type="evidence" value="ECO:0007669"/>
    <property type="project" value="UniProtKB-KW"/>
</dbReference>
<reference evidence="6" key="1">
    <citation type="submission" date="2023-07" db="EMBL/GenBank/DDBJ databases">
        <authorList>
            <person name="Ivanov I."/>
            <person name="Teneva D."/>
            <person name="Stoikov I."/>
        </authorList>
    </citation>
    <scope>NUCLEOTIDE SEQUENCE</scope>
    <source>
        <strain evidence="6">4475</strain>
    </source>
</reference>
<protein>
    <submittedName>
        <fullName evidence="6">Anti-Pycsar protein Apyc1</fullName>
    </submittedName>
</protein>
<evidence type="ECO:0000313" key="6">
    <source>
        <dbReference type="EMBL" id="CAJ1004363.1"/>
    </source>
</evidence>
<accession>A0AA48RG27</accession>
<keyword evidence="7" id="KW-1185">Reference proteome</keyword>
<gene>
    <name evidence="6" type="ORF">BSPP4475_18895</name>
</gene>
<evidence type="ECO:0000256" key="3">
    <source>
        <dbReference type="ARBA" id="ARBA00034301"/>
    </source>
</evidence>
<dbReference type="PANTHER" id="PTHR43546">
    <property type="entry name" value="UPF0173 METAL-DEPENDENT HYDROLASE MJ1163-RELATED"/>
    <property type="match status" value="1"/>
</dbReference>
<evidence type="ECO:0000256" key="2">
    <source>
        <dbReference type="ARBA" id="ARBA00034221"/>
    </source>
</evidence>
<sequence length="256" mass="27945">MEIQLVRHATLRVTYANRTLLVDPMLSRAGELAATPNTPNQRPNPLVELPVPAESVIAGIDAVLVTHIHRDHFDQAAADLLPKEIPVFCQPQDRERLTECGFLNVTPVADEIVWEGIRLGRTGGRHGTGDIGEKMGPVSGFVLRAEGEPCLYLAGDTIWCEEVERAAADHRPEVAVVFAGAAQFVTGGPITMTAEDVVCLAGACPSARIVVAHMEAWNHCLLSRSELRAHLRERELDGRVLVPEDGEVMRFDKTLP</sequence>
<comment type="catalytic activity">
    <reaction evidence="4">
        <text>3',5'-cyclic UMP + H2O = UMP + H(+)</text>
        <dbReference type="Rhea" id="RHEA:70575"/>
        <dbReference type="ChEBI" id="CHEBI:15377"/>
        <dbReference type="ChEBI" id="CHEBI:15378"/>
        <dbReference type="ChEBI" id="CHEBI:57865"/>
        <dbReference type="ChEBI" id="CHEBI:184387"/>
    </reaction>
    <physiologicalReaction direction="left-to-right" evidence="4">
        <dbReference type="Rhea" id="RHEA:70576"/>
    </physiologicalReaction>
</comment>
<dbReference type="PANTHER" id="PTHR43546:SF9">
    <property type="entry name" value="L-ASCORBATE-6-PHOSPHATE LACTONASE ULAG-RELATED"/>
    <property type="match status" value="1"/>
</dbReference>
<evidence type="ECO:0000256" key="1">
    <source>
        <dbReference type="ARBA" id="ARBA00022801"/>
    </source>
</evidence>
<comment type="function">
    <text evidence="3">Counteracts the endogenous Pycsar antiviral defense system. Phosphodiesterase that enables metal-dependent hydrolysis of host cyclic nucleotide Pycsar defense signals such as cCMP and cUMP.</text>
</comment>
<dbReference type="InterPro" id="IPR036866">
    <property type="entry name" value="RibonucZ/Hydroxyglut_hydro"/>
</dbReference>
<evidence type="ECO:0000256" key="4">
    <source>
        <dbReference type="ARBA" id="ARBA00048505"/>
    </source>
</evidence>
<dbReference type="InterPro" id="IPR050114">
    <property type="entry name" value="UPF0173_UPF0282_UlaG_hydrolase"/>
</dbReference>
<proteinExistence type="predicted"/>
<evidence type="ECO:0000259" key="5">
    <source>
        <dbReference type="Pfam" id="PF12706"/>
    </source>
</evidence>
<name>A0AA48RG27_9BACL</name>
<dbReference type="SUPFAM" id="SSF56281">
    <property type="entry name" value="Metallo-hydrolase/oxidoreductase"/>
    <property type="match status" value="1"/>
</dbReference>
<dbReference type="Proteomes" id="UP001189619">
    <property type="component" value="Chromosome"/>
</dbReference>
<dbReference type="AlphaFoldDB" id="A0AA48RG27"/>
<dbReference type="EMBL" id="OY569118">
    <property type="protein sequence ID" value="CAJ1004363.1"/>
    <property type="molecule type" value="Genomic_DNA"/>
</dbReference>
<dbReference type="InterPro" id="IPR001279">
    <property type="entry name" value="Metallo-B-lactamas"/>
</dbReference>
<keyword evidence="1" id="KW-0378">Hydrolase</keyword>